<evidence type="ECO:0000256" key="2">
    <source>
        <dbReference type="ARBA" id="ARBA00007935"/>
    </source>
</evidence>
<evidence type="ECO:0000256" key="4">
    <source>
        <dbReference type="ARBA" id="ARBA00022475"/>
    </source>
</evidence>
<keyword evidence="3" id="KW-0813">Transport</keyword>
<dbReference type="PANTHER" id="PTHR30472:SF24">
    <property type="entry name" value="FERRIC ENTEROBACTIN TRANSPORT SYSTEM PERMEASE PROTEIN FEPG"/>
    <property type="match status" value="1"/>
</dbReference>
<keyword evidence="6 8" id="KW-1133">Transmembrane helix</keyword>
<evidence type="ECO:0000256" key="5">
    <source>
        <dbReference type="ARBA" id="ARBA00022692"/>
    </source>
</evidence>
<dbReference type="Gene3D" id="1.10.3470.10">
    <property type="entry name" value="ABC transporter involved in vitamin B12 uptake, BtuC"/>
    <property type="match status" value="1"/>
</dbReference>
<dbReference type="Pfam" id="PF01032">
    <property type="entry name" value="FecCD"/>
    <property type="match status" value="1"/>
</dbReference>
<reference evidence="9 10" key="1">
    <citation type="submission" date="2019-09" db="EMBL/GenBank/DDBJ databases">
        <title>Actinomadura physcomitrii sp. nov., a novel actinomycete isolated from moss [Physcomitrium sphaericum (Ludw) Fuernr].</title>
        <authorList>
            <person name="Zhuang X."/>
            <person name="Liu C."/>
        </authorList>
    </citation>
    <scope>NUCLEOTIDE SEQUENCE [LARGE SCALE GENOMIC DNA]</scope>
    <source>
        <strain evidence="9 10">HMC1</strain>
    </source>
</reference>
<evidence type="ECO:0000313" key="9">
    <source>
        <dbReference type="EMBL" id="KAB2345723.1"/>
    </source>
</evidence>
<dbReference type="CDD" id="cd06550">
    <property type="entry name" value="TM_ABC_iron-siderophores_like"/>
    <property type="match status" value="1"/>
</dbReference>
<feature type="transmembrane region" description="Helical" evidence="8">
    <location>
        <begin position="128"/>
        <end position="159"/>
    </location>
</feature>
<keyword evidence="4" id="KW-1003">Cell membrane</keyword>
<feature type="transmembrane region" description="Helical" evidence="8">
    <location>
        <begin position="87"/>
        <end position="108"/>
    </location>
</feature>
<proteinExistence type="inferred from homology"/>
<dbReference type="OrthoDB" id="4455417at2"/>
<accession>A0A6H9YVU1</accession>
<gene>
    <name evidence="9" type="ORF">F8566_26595</name>
</gene>
<evidence type="ECO:0000256" key="7">
    <source>
        <dbReference type="ARBA" id="ARBA00023136"/>
    </source>
</evidence>
<dbReference type="InterPro" id="IPR000522">
    <property type="entry name" value="ABC_transptr_permease_BtuC"/>
</dbReference>
<evidence type="ECO:0000256" key="1">
    <source>
        <dbReference type="ARBA" id="ARBA00004651"/>
    </source>
</evidence>
<dbReference type="SUPFAM" id="SSF81345">
    <property type="entry name" value="ABC transporter involved in vitamin B12 uptake, BtuC"/>
    <property type="match status" value="1"/>
</dbReference>
<comment type="caution">
    <text evidence="9">The sequence shown here is derived from an EMBL/GenBank/DDBJ whole genome shotgun (WGS) entry which is preliminary data.</text>
</comment>
<feature type="transmembrane region" description="Helical" evidence="8">
    <location>
        <begin position="217"/>
        <end position="235"/>
    </location>
</feature>
<organism evidence="9 10">
    <name type="scientific">Actinomadura rudentiformis</name>
    <dbReference type="NCBI Taxonomy" id="359158"/>
    <lineage>
        <taxon>Bacteria</taxon>
        <taxon>Bacillati</taxon>
        <taxon>Actinomycetota</taxon>
        <taxon>Actinomycetes</taxon>
        <taxon>Streptosporangiales</taxon>
        <taxon>Thermomonosporaceae</taxon>
        <taxon>Actinomadura</taxon>
    </lineage>
</organism>
<dbReference type="GO" id="GO:0005886">
    <property type="term" value="C:plasma membrane"/>
    <property type="evidence" value="ECO:0007669"/>
    <property type="project" value="UniProtKB-SubCell"/>
</dbReference>
<name>A0A6H9YVU1_9ACTN</name>
<dbReference type="GO" id="GO:0033214">
    <property type="term" value="P:siderophore-iron import into cell"/>
    <property type="evidence" value="ECO:0007669"/>
    <property type="project" value="TreeGrafter"/>
</dbReference>
<feature type="transmembrane region" description="Helical" evidence="8">
    <location>
        <begin position="32"/>
        <end position="51"/>
    </location>
</feature>
<sequence length="357" mass="35984">MNAQVNGLVKGTFRSGLVRTPGGLSLRFQPRAIVVTAACLLVAFGVALLVIGSGDFQLSPGQVVRTLLGGGHPADSFIVNEVRLPRAVTGLAVGAALGMAGAIFQSLSRNPLGSPDLLGFTQGAATGVLTAIVLFGAGSLAAAGGAVAGGVVTGLLILMLTGRHGAHGQRLILVGIGVAAILTGVNGYLITKAELTEAARAVLWLTGSLDGRDWADAAPVLIALAVLVPLVAIGCGRQLRMLEMGDDAAHGLGVRIERVRLVLLAAAVLLAAFAAAAAGPVSFVALTAPQLARRLTRTPGPNLLPAACLGAAMLVAADFAGQRLFPGHQLPVGVVTGLLGGGYLVWLLATERKTGRI</sequence>
<dbReference type="InterPro" id="IPR037294">
    <property type="entry name" value="ABC_BtuC-like"/>
</dbReference>
<evidence type="ECO:0000256" key="8">
    <source>
        <dbReference type="SAM" id="Phobius"/>
    </source>
</evidence>
<dbReference type="EMBL" id="WBMT01000013">
    <property type="protein sequence ID" value="KAB2345723.1"/>
    <property type="molecule type" value="Genomic_DNA"/>
</dbReference>
<dbReference type="GO" id="GO:0022857">
    <property type="term" value="F:transmembrane transporter activity"/>
    <property type="evidence" value="ECO:0007669"/>
    <property type="project" value="InterPro"/>
</dbReference>
<comment type="similarity">
    <text evidence="2">Belongs to the binding-protein-dependent transport system permease family. FecCD subfamily.</text>
</comment>
<feature type="transmembrane region" description="Helical" evidence="8">
    <location>
        <begin position="261"/>
        <end position="283"/>
    </location>
</feature>
<keyword evidence="7 8" id="KW-0472">Membrane</keyword>
<keyword evidence="10" id="KW-1185">Reference proteome</keyword>
<protein>
    <submittedName>
        <fullName evidence="9">Iron chelate uptake ABC transporter family permease subunit</fullName>
    </submittedName>
</protein>
<dbReference type="PANTHER" id="PTHR30472">
    <property type="entry name" value="FERRIC ENTEROBACTIN TRANSPORT SYSTEM PERMEASE PROTEIN"/>
    <property type="match status" value="1"/>
</dbReference>
<feature type="transmembrane region" description="Helical" evidence="8">
    <location>
        <begin position="171"/>
        <end position="190"/>
    </location>
</feature>
<comment type="subcellular location">
    <subcellularLocation>
        <location evidence="1">Cell membrane</location>
        <topology evidence="1">Multi-pass membrane protein</topology>
    </subcellularLocation>
</comment>
<dbReference type="AlphaFoldDB" id="A0A6H9YVU1"/>
<feature type="transmembrane region" description="Helical" evidence="8">
    <location>
        <begin position="332"/>
        <end position="349"/>
    </location>
</feature>
<keyword evidence="5 8" id="KW-0812">Transmembrane</keyword>
<evidence type="ECO:0000256" key="3">
    <source>
        <dbReference type="ARBA" id="ARBA00022448"/>
    </source>
</evidence>
<evidence type="ECO:0000256" key="6">
    <source>
        <dbReference type="ARBA" id="ARBA00022989"/>
    </source>
</evidence>
<evidence type="ECO:0000313" key="10">
    <source>
        <dbReference type="Proteomes" id="UP000468735"/>
    </source>
</evidence>
<dbReference type="Proteomes" id="UP000468735">
    <property type="component" value="Unassembled WGS sequence"/>
</dbReference>